<feature type="compositionally biased region" description="Pro residues" evidence="1">
    <location>
        <begin position="206"/>
        <end position="217"/>
    </location>
</feature>
<name>A0ABY0CE17_9GAMM</name>
<dbReference type="Proteomes" id="UP000287374">
    <property type="component" value="Unassembled WGS sequence"/>
</dbReference>
<accession>A0ABY0CE17</accession>
<dbReference type="RefSeq" id="WP_126955713.1">
    <property type="nucleotide sequence ID" value="NZ_RZGW01000026.1"/>
</dbReference>
<proteinExistence type="predicted"/>
<comment type="caution">
    <text evidence="2">The sequence shown here is derived from an EMBL/GenBank/DDBJ whole genome shotgun (WGS) entry which is preliminary data.</text>
</comment>
<feature type="region of interest" description="Disordered" evidence="1">
    <location>
        <begin position="197"/>
        <end position="217"/>
    </location>
</feature>
<sequence length="217" mass="24238">MKKMDPQPKEKDKAEIIEFLTKTFHQGGLMNPVSAALATSMERKALPGEDGAREGRIAWGTISDMQLVVNIIPTKEGFKVKEHVGVKKIMISENSWDEYDIAYTTYSYGNEIVKDAASPYIFRDDGTDIIEAQGEISVDLSNAKKPKISIESNAISYGHHRLKEELHSHSVLQWIIDFVQNAFGYNKVEVLEPVSINENPSQSPETPSPESPSQPTF</sequence>
<gene>
    <name evidence="2" type="ORF">ELY20_15045</name>
</gene>
<evidence type="ECO:0000313" key="2">
    <source>
        <dbReference type="EMBL" id="RUR20119.1"/>
    </source>
</evidence>
<evidence type="ECO:0000256" key="1">
    <source>
        <dbReference type="SAM" id="MobiDB-lite"/>
    </source>
</evidence>
<keyword evidence="3" id="KW-1185">Reference proteome</keyword>
<dbReference type="EMBL" id="RZGX01000025">
    <property type="protein sequence ID" value="RUR20119.1"/>
    <property type="molecule type" value="Genomic_DNA"/>
</dbReference>
<organism evidence="2 3">
    <name type="scientific">Legionella qingyii</name>
    <dbReference type="NCBI Taxonomy" id="2184757"/>
    <lineage>
        <taxon>Bacteria</taxon>
        <taxon>Pseudomonadati</taxon>
        <taxon>Pseudomonadota</taxon>
        <taxon>Gammaproteobacteria</taxon>
        <taxon>Legionellales</taxon>
        <taxon>Legionellaceae</taxon>
        <taxon>Legionella</taxon>
    </lineage>
</organism>
<reference evidence="2 3" key="1">
    <citation type="submission" date="2018-12" db="EMBL/GenBank/DDBJ databases">
        <title>Legionella sp,whole genome shotgun sequence.</title>
        <authorList>
            <person name="Wu H."/>
        </authorList>
    </citation>
    <scope>NUCLEOTIDE SEQUENCE [LARGE SCALE GENOMIC DNA]</scope>
    <source>
        <strain evidence="3">km489</strain>
    </source>
</reference>
<protein>
    <submittedName>
        <fullName evidence="2">Uncharacterized protein</fullName>
    </submittedName>
</protein>
<evidence type="ECO:0000313" key="3">
    <source>
        <dbReference type="Proteomes" id="UP000287374"/>
    </source>
</evidence>